<protein>
    <submittedName>
        <fullName evidence="2">Uncharacterized protein</fullName>
    </submittedName>
</protein>
<feature type="region of interest" description="Disordered" evidence="1">
    <location>
        <begin position="1"/>
        <end position="45"/>
    </location>
</feature>
<evidence type="ECO:0000313" key="3">
    <source>
        <dbReference type="Proteomes" id="UP000000724"/>
    </source>
</evidence>
<proteinExistence type="predicted"/>
<dbReference type="HOGENOM" id="CLU_107687_0_0_1"/>
<accession>B6HX31</accession>
<dbReference type="OrthoDB" id="4323916at2759"/>
<sequence>MGTEKEEQQPSELPILSDKDNNVEPSDHVLPLTSTSQHEEVTRHTLATEPFQPILKALADLERDDPKFAFPAARLVGFYRRLWESCVPKHIDVQKIDQSNEILKEAGTHLRKERDGLQLHHDKQLARLRFFEHALESSRERLINLLDDWNYPYSPNLAGLTDVAREEGSVGGSLVNRECVERLEYGRDSVRGQRDSRKPVPVARTACQISGQIAQTEILSSAPL</sequence>
<organism evidence="2 3">
    <name type="scientific">Penicillium rubens (strain ATCC 28089 / DSM 1075 / NRRL 1951 / Wisconsin 54-1255)</name>
    <name type="common">Penicillium chrysogenum</name>
    <dbReference type="NCBI Taxonomy" id="500485"/>
    <lineage>
        <taxon>Eukaryota</taxon>
        <taxon>Fungi</taxon>
        <taxon>Dikarya</taxon>
        <taxon>Ascomycota</taxon>
        <taxon>Pezizomycotina</taxon>
        <taxon>Eurotiomycetes</taxon>
        <taxon>Eurotiomycetidae</taxon>
        <taxon>Eurotiales</taxon>
        <taxon>Aspergillaceae</taxon>
        <taxon>Penicillium</taxon>
        <taxon>Penicillium chrysogenum species complex</taxon>
    </lineage>
</organism>
<dbReference type="VEuPathDB" id="FungiDB:PCH_Pc24g02550"/>
<dbReference type="AlphaFoldDB" id="B6HX31"/>
<keyword evidence="3" id="KW-1185">Reference proteome</keyword>
<name>B6HX31_PENRW</name>
<evidence type="ECO:0000313" key="2">
    <source>
        <dbReference type="EMBL" id="CAP87163.1"/>
    </source>
</evidence>
<feature type="compositionally biased region" description="Basic and acidic residues" evidence="1">
    <location>
        <begin position="17"/>
        <end position="27"/>
    </location>
</feature>
<reference evidence="2 3" key="1">
    <citation type="journal article" date="2008" name="Nat. Biotechnol.">
        <title>Genome sequencing and analysis of the filamentous fungus Penicillium chrysogenum.</title>
        <authorList>
            <person name="van den Berg M.A."/>
            <person name="Albang R."/>
            <person name="Albermann K."/>
            <person name="Badger J.H."/>
            <person name="Daran J.-M."/>
            <person name="Driessen A.J.M."/>
            <person name="Garcia-Estrada C."/>
            <person name="Fedorova N.D."/>
            <person name="Harris D.M."/>
            <person name="Heijne W.H.M."/>
            <person name="Joardar V.S."/>
            <person name="Kiel J.A.K.W."/>
            <person name="Kovalchuk A."/>
            <person name="Martin J.F."/>
            <person name="Nierman W.C."/>
            <person name="Nijland J.G."/>
            <person name="Pronk J.T."/>
            <person name="Roubos J.A."/>
            <person name="van der Klei I.J."/>
            <person name="van Peij N.N.M.E."/>
            <person name="Veenhuis M."/>
            <person name="von Doehren H."/>
            <person name="Wagner C."/>
            <person name="Wortman J.R."/>
            <person name="Bovenberg R.A.L."/>
        </authorList>
    </citation>
    <scope>NUCLEOTIDE SEQUENCE [LARGE SCALE GENOMIC DNA]</scope>
    <source>
        <strain evidence="3">ATCC 28089 / DSM 1075 / NRRL 1951 / Wisconsin 54-1255</strain>
    </source>
</reference>
<evidence type="ECO:0000256" key="1">
    <source>
        <dbReference type="SAM" id="MobiDB-lite"/>
    </source>
</evidence>
<dbReference type="EMBL" id="AM920439">
    <property type="protein sequence ID" value="CAP87163.1"/>
    <property type="molecule type" value="Genomic_DNA"/>
</dbReference>
<dbReference type="Proteomes" id="UP000000724">
    <property type="component" value="Contig Pc00c24"/>
</dbReference>
<gene>
    <name evidence="2" type="ORF">Pc24g02550</name>
    <name evidence="2" type="ORF">PCH_Pc24g02550</name>
</gene>